<proteinExistence type="predicted"/>
<dbReference type="GO" id="GO:0016798">
    <property type="term" value="F:hydrolase activity, acting on glycosyl bonds"/>
    <property type="evidence" value="ECO:0007669"/>
    <property type="project" value="UniProtKB-KW"/>
</dbReference>
<dbReference type="SUPFAM" id="SSF53756">
    <property type="entry name" value="UDP-Glycosyltransferase/glycogen phosphorylase"/>
    <property type="match status" value="1"/>
</dbReference>
<dbReference type="Proteomes" id="UP001434737">
    <property type="component" value="Chromosome"/>
</dbReference>
<protein>
    <submittedName>
        <fullName evidence="2">UDP-N-acetylglucosamine 2-epimerase</fullName>
        <ecNumber evidence="2">3.2.1.183</ecNumber>
    </submittedName>
</protein>
<dbReference type="Pfam" id="PF02350">
    <property type="entry name" value="Epimerase_2"/>
    <property type="match status" value="1"/>
</dbReference>
<keyword evidence="3" id="KW-1185">Reference proteome</keyword>
<dbReference type="NCBIfam" id="TIGR03568">
    <property type="entry name" value="NeuC_NnaA"/>
    <property type="match status" value="1"/>
</dbReference>
<sequence length="418" mass="46433">MKLLSTLKPLCSSKKNANVSQTIAIVTGTRAEWGLLYPLAKAIQNHQYLKLHLIVTGAHLSPSLGNTYQEIENDGFSINKKIPILHNDNTNALNTAHTLANTIINFSKYFSKNRPDMVILLGDRYEAFGVAISAANLNIPIAHISGGESTQGANDEYMRHCITKMSYLHFPSTHFYAKRIIQLGEDPQRVFNVGSLAVENIHNTPFMSKTNLAQKIQVKKAFLDRFCVLTFHSTTLDNTNPSKEITLILQSLLQSNFNILATKANADAEGHSINLILEEYAKKYPDKITLCASLGRVMYLSSLKFAAFVIGNSSSGLSEAPILGIPTINIGDRQKGRFMPQSVVSITPNQQEPQQYTQTILNTITYVTNNAFLSQMTHSHPFGEGKTAEHITDIIESTLKNNTINLKKAFYMLENPNF</sequence>
<keyword evidence="2" id="KW-0326">Glycosidase</keyword>
<dbReference type="EMBL" id="CP145316">
    <property type="protein sequence ID" value="XAM18020.1"/>
    <property type="molecule type" value="Genomic_DNA"/>
</dbReference>
<dbReference type="Gene3D" id="3.40.50.2000">
    <property type="entry name" value="Glycogen Phosphorylase B"/>
    <property type="match status" value="2"/>
</dbReference>
<dbReference type="InterPro" id="IPR020004">
    <property type="entry name" value="UDP-GlcNAc_Epase"/>
</dbReference>
<evidence type="ECO:0000313" key="2">
    <source>
        <dbReference type="EMBL" id="XAM18020.1"/>
    </source>
</evidence>
<dbReference type="PANTHER" id="PTHR43174">
    <property type="entry name" value="UDP-N-ACETYLGLUCOSAMINE 2-EPIMERASE"/>
    <property type="match status" value="1"/>
</dbReference>
<dbReference type="PANTHER" id="PTHR43174:SF3">
    <property type="entry name" value="UDP-N-ACETYLGLUCOSAMINE 2-EPIMERASE"/>
    <property type="match status" value="1"/>
</dbReference>
<gene>
    <name evidence="2" type="primary">neuC</name>
    <name evidence="2" type="ORF">V3I05_10095</name>
</gene>
<dbReference type="InterPro" id="IPR029767">
    <property type="entry name" value="WecB-like"/>
</dbReference>
<keyword evidence="2" id="KW-0378">Hydrolase</keyword>
<evidence type="ECO:0000313" key="3">
    <source>
        <dbReference type="Proteomes" id="UP001434737"/>
    </source>
</evidence>
<evidence type="ECO:0000259" key="1">
    <source>
        <dbReference type="Pfam" id="PF02350"/>
    </source>
</evidence>
<dbReference type="InterPro" id="IPR003331">
    <property type="entry name" value="UDP_GlcNAc_Epimerase_2_dom"/>
</dbReference>
<reference evidence="2 3" key="1">
    <citation type="submission" date="2024-02" db="EMBL/GenBank/DDBJ databases">
        <title>Genome and pathogenicity analysis of Helicobacter mastomyrinus isolated from mice.</title>
        <authorList>
            <person name="Zhu L."/>
        </authorList>
    </citation>
    <scope>NUCLEOTIDE SEQUENCE [LARGE SCALE GENOMIC DNA]</scope>
    <source>
        <strain evidence="2 3">Hm-17</strain>
    </source>
</reference>
<dbReference type="CDD" id="cd03786">
    <property type="entry name" value="GTB_UDP-GlcNAc_2-Epimerase"/>
    <property type="match status" value="1"/>
</dbReference>
<dbReference type="RefSeq" id="WP_300732974.1">
    <property type="nucleotide sequence ID" value="NZ_CP145316.1"/>
</dbReference>
<accession>A0ABZ3F6J9</accession>
<organism evidence="2 3">
    <name type="scientific">Helicobacter mastomyrinus</name>
    <dbReference type="NCBI Taxonomy" id="287948"/>
    <lineage>
        <taxon>Bacteria</taxon>
        <taxon>Pseudomonadati</taxon>
        <taxon>Campylobacterota</taxon>
        <taxon>Epsilonproteobacteria</taxon>
        <taxon>Campylobacterales</taxon>
        <taxon>Helicobacteraceae</taxon>
        <taxon>Helicobacter</taxon>
    </lineage>
</organism>
<name>A0ABZ3F6J9_9HELI</name>
<dbReference type="EC" id="3.2.1.183" evidence="2"/>
<feature type="domain" description="UDP-N-acetylglucosamine 2-epimerase" evidence="1">
    <location>
        <begin position="41"/>
        <end position="396"/>
    </location>
</feature>